<dbReference type="AlphaFoldDB" id="A0A848FFR2"/>
<evidence type="ECO:0000259" key="6">
    <source>
        <dbReference type="SMART" id="SM00062"/>
    </source>
</evidence>
<dbReference type="SMART" id="SM00062">
    <property type="entry name" value="PBPb"/>
    <property type="match status" value="1"/>
</dbReference>
<feature type="chain" id="PRO_5032909844" evidence="5">
    <location>
        <begin position="38"/>
        <end position="338"/>
    </location>
</feature>
<sequence length="338" mass="36117">MRRVLPSILRPLSRRAAVIGTALSIAGAAALPLPAAAEVKVGVSDWTGWVAWYVAQEKGFFKKHGADVKLVWFANYSDSIAALSTGQLDANSQTWSDTMGPLAKSLPLKAILVNDNSSGNDALMVSPKVKSFADLKGKSVALEQYSISHFVLANALARNGLKPNDVKIVNLSAGDAAAAFMTGRVEAAVVWNPWVSQIEKSGKGRPLFTSRDMPGLIPDLLVAQDKAIQAKRKDLVGMIRAWFDTVDYIAKQPDEAVKIMAKVVSLPPADYKVFLPGTRFFDAAANKAAFDANNPLSLTAVAPTINGFLTQHKLVEGQPEVARGLDGSLLAEALNVKP</sequence>
<dbReference type="NCBIfam" id="TIGR01728">
    <property type="entry name" value="SsuA_fam"/>
    <property type="match status" value="1"/>
</dbReference>
<dbReference type="SUPFAM" id="SSF53850">
    <property type="entry name" value="Periplasmic binding protein-like II"/>
    <property type="match status" value="1"/>
</dbReference>
<comment type="caution">
    <text evidence="7">The sequence shown here is derived from an EMBL/GenBank/DDBJ whole genome shotgun (WGS) entry which is preliminary data.</text>
</comment>
<feature type="domain" description="Solute-binding protein family 3/N-terminal" evidence="6">
    <location>
        <begin position="38"/>
        <end position="246"/>
    </location>
</feature>
<dbReference type="PANTHER" id="PTHR30024">
    <property type="entry name" value="ALIPHATIC SULFONATES-BINDING PROTEIN-RELATED"/>
    <property type="match status" value="1"/>
</dbReference>
<evidence type="ECO:0000313" key="8">
    <source>
        <dbReference type="Proteomes" id="UP000574067"/>
    </source>
</evidence>
<evidence type="ECO:0000256" key="4">
    <source>
        <dbReference type="ARBA" id="ARBA00022729"/>
    </source>
</evidence>
<name>A0A848FFR2_9BURK</name>
<feature type="signal peptide" evidence="5">
    <location>
        <begin position="1"/>
        <end position="37"/>
    </location>
</feature>
<dbReference type="CDD" id="cd13563">
    <property type="entry name" value="PBP2_SsuA_like_6"/>
    <property type="match status" value="1"/>
</dbReference>
<dbReference type="Gene3D" id="3.40.190.10">
    <property type="entry name" value="Periplasmic binding protein-like II"/>
    <property type="match status" value="2"/>
</dbReference>
<evidence type="ECO:0000256" key="5">
    <source>
        <dbReference type="SAM" id="SignalP"/>
    </source>
</evidence>
<dbReference type="PROSITE" id="PS51318">
    <property type="entry name" value="TAT"/>
    <property type="match status" value="1"/>
</dbReference>
<dbReference type="InterPro" id="IPR010067">
    <property type="entry name" value="ABC_SsuA_sub-bd"/>
</dbReference>
<gene>
    <name evidence="7" type="ORF">HHL10_19485</name>
</gene>
<dbReference type="InterPro" id="IPR006311">
    <property type="entry name" value="TAT_signal"/>
</dbReference>
<protein>
    <submittedName>
        <fullName evidence="7">ABC transporter substrate-binding protein</fullName>
    </submittedName>
</protein>
<dbReference type="Proteomes" id="UP000574067">
    <property type="component" value="Unassembled WGS sequence"/>
</dbReference>
<reference evidence="7 8" key="1">
    <citation type="submission" date="2020-04" db="EMBL/GenBank/DDBJ databases">
        <title>Azohydromonas sp. isolated from soil.</title>
        <authorList>
            <person name="Dahal R.H."/>
        </authorList>
    </citation>
    <scope>NUCLEOTIDE SEQUENCE [LARGE SCALE GENOMIC DNA]</scope>
    <source>
        <strain evidence="7 8">G-1-1-14</strain>
    </source>
</reference>
<comment type="subcellular location">
    <subcellularLocation>
        <location evidence="1">Periplasm</location>
    </subcellularLocation>
</comment>
<dbReference type="Pfam" id="PF09084">
    <property type="entry name" value="NMT1"/>
    <property type="match status" value="1"/>
</dbReference>
<dbReference type="InterPro" id="IPR015168">
    <property type="entry name" value="SsuA/THI5"/>
</dbReference>
<comment type="similarity">
    <text evidence="2">Belongs to the bacterial solute-binding protein SsuA/TauA family.</text>
</comment>
<dbReference type="PANTHER" id="PTHR30024:SF47">
    <property type="entry name" value="TAURINE-BINDING PERIPLASMIC PROTEIN"/>
    <property type="match status" value="1"/>
</dbReference>
<dbReference type="EMBL" id="JABBFW010000015">
    <property type="protein sequence ID" value="NML17159.1"/>
    <property type="molecule type" value="Genomic_DNA"/>
</dbReference>
<dbReference type="GO" id="GO:0016020">
    <property type="term" value="C:membrane"/>
    <property type="evidence" value="ECO:0007669"/>
    <property type="project" value="InterPro"/>
</dbReference>
<keyword evidence="4 5" id="KW-0732">Signal</keyword>
<dbReference type="GO" id="GO:0042597">
    <property type="term" value="C:periplasmic space"/>
    <property type="evidence" value="ECO:0007669"/>
    <property type="project" value="UniProtKB-SubCell"/>
</dbReference>
<evidence type="ECO:0000256" key="1">
    <source>
        <dbReference type="ARBA" id="ARBA00004418"/>
    </source>
</evidence>
<keyword evidence="8" id="KW-1185">Reference proteome</keyword>
<evidence type="ECO:0000256" key="3">
    <source>
        <dbReference type="ARBA" id="ARBA00022448"/>
    </source>
</evidence>
<evidence type="ECO:0000256" key="2">
    <source>
        <dbReference type="ARBA" id="ARBA00010742"/>
    </source>
</evidence>
<dbReference type="RefSeq" id="WP_169162061.1">
    <property type="nucleotide sequence ID" value="NZ_JABBFW010000015.1"/>
</dbReference>
<proteinExistence type="inferred from homology"/>
<evidence type="ECO:0000313" key="7">
    <source>
        <dbReference type="EMBL" id="NML17159.1"/>
    </source>
</evidence>
<keyword evidence="3" id="KW-0813">Transport</keyword>
<dbReference type="InterPro" id="IPR001638">
    <property type="entry name" value="Solute-binding_3/MltF_N"/>
</dbReference>
<accession>A0A848FFR2</accession>
<dbReference type="GO" id="GO:0042626">
    <property type="term" value="F:ATPase-coupled transmembrane transporter activity"/>
    <property type="evidence" value="ECO:0007669"/>
    <property type="project" value="InterPro"/>
</dbReference>
<organism evidence="7 8">
    <name type="scientific">Azohydromonas caseinilytica</name>
    <dbReference type="NCBI Taxonomy" id="2728836"/>
    <lineage>
        <taxon>Bacteria</taxon>
        <taxon>Pseudomonadati</taxon>
        <taxon>Pseudomonadota</taxon>
        <taxon>Betaproteobacteria</taxon>
        <taxon>Burkholderiales</taxon>
        <taxon>Sphaerotilaceae</taxon>
        <taxon>Azohydromonas</taxon>
    </lineage>
</organism>